<feature type="domain" description="Glycosyl hydrolase family 30 TIM-barrel" evidence="5">
    <location>
        <begin position="47"/>
        <end position="379"/>
    </location>
</feature>
<evidence type="ECO:0000259" key="5">
    <source>
        <dbReference type="Pfam" id="PF02055"/>
    </source>
</evidence>
<dbReference type="AlphaFoldDB" id="A0A396AFV1"/>
<dbReference type="Pfam" id="PF02055">
    <property type="entry name" value="Glyco_hydro_30"/>
    <property type="match status" value="1"/>
</dbReference>
<dbReference type="PANTHER" id="PTHR11069">
    <property type="entry name" value="GLUCOSYLCERAMIDASE"/>
    <property type="match status" value="1"/>
</dbReference>
<dbReference type="GO" id="GO:0004348">
    <property type="term" value="F:glucosylceramidase activity"/>
    <property type="evidence" value="ECO:0007669"/>
    <property type="project" value="InterPro"/>
</dbReference>
<gene>
    <name evidence="8" type="ORF">DW813_07335</name>
    <name evidence="7" type="ORF">DWY29_08080</name>
</gene>
<dbReference type="OrthoDB" id="9806701at2"/>
<evidence type="ECO:0000313" key="10">
    <source>
        <dbReference type="Proteomes" id="UP000285820"/>
    </source>
</evidence>
<comment type="caution">
    <text evidence="8">The sequence shown here is derived from an EMBL/GenBank/DDBJ whole genome shotgun (WGS) entry which is preliminary data.</text>
</comment>
<dbReference type="Gene3D" id="2.60.40.1180">
    <property type="entry name" value="Golgi alpha-mannosidase II"/>
    <property type="match status" value="1"/>
</dbReference>
<dbReference type="InterPro" id="IPR033453">
    <property type="entry name" value="Glyco_hydro_30_TIM-barrel"/>
</dbReference>
<keyword evidence="2" id="KW-0732">Signal</keyword>
<evidence type="ECO:0000256" key="3">
    <source>
        <dbReference type="ARBA" id="ARBA00022801"/>
    </source>
</evidence>
<keyword evidence="3 4" id="KW-0378">Hydrolase</keyword>
<dbReference type="PANTHER" id="PTHR11069:SF23">
    <property type="entry name" value="LYSOSOMAL ACID GLUCOSYLCERAMIDASE"/>
    <property type="match status" value="1"/>
</dbReference>
<evidence type="ECO:0000256" key="1">
    <source>
        <dbReference type="ARBA" id="ARBA00005382"/>
    </source>
</evidence>
<sequence length="444" mass="51295">MEYTIMKCYTTNKDGVFICTEKTLEKDERIEMNLIKAYPEVRYQEVLGMGGALTEAAAYTYSRMSDEKKKELIGLYFGEKGNRYNFCRTHIQSCDFALGNYAYVEDQDDSELKTFSIERDKQYIIPFIHEAQKKEKDLCFLASPWSPPAFMKTNGDMNHGGKLKKEYYGMWAKIVARYVSEYEKEGIKISRLTVQNEPNATQTWDSCLFTGSEEQEYVCNYLRAALDQEGHNDVKINVWDHNKERVLDRALESLSTEEAEKKIDGIAFHWYTGDHFEALAEVRNRFPEKELIFTEGCVEYSRFASDNQVAHAEMYAHDILGNFNAGMNAYLDWNIYLDELGGPNHVKNYCDAPVMCDTKNDTIDVKLSYYYIGHFSRFIKRGAKRMLVSRFTSKVEACGFVNPDGEKIMILLNCTDDTQAFTFCESGMKCDMEIPAHSIQTLCW</sequence>
<dbReference type="Proteomes" id="UP000285820">
    <property type="component" value="Unassembled WGS sequence"/>
</dbReference>
<evidence type="ECO:0000313" key="8">
    <source>
        <dbReference type="EMBL" id="RHD03853.1"/>
    </source>
</evidence>
<reference evidence="9 10" key="1">
    <citation type="submission" date="2018-08" db="EMBL/GenBank/DDBJ databases">
        <title>A genome reference for cultivated species of the human gut microbiota.</title>
        <authorList>
            <person name="Zou Y."/>
            <person name="Xue W."/>
            <person name="Luo G."/>
        </authorList>
    </citation>
    <scope>NUCLEOTIDE SEQUENCE [LARGE SCALE GENOMIC DNA]</scope>
    <source>
        <strain evidence="7 10">AF24-4</strain>
        <strain evidence="8 9">AM32-8LB</strain>
    </source>
</reference>
<evidence type="ECO:0000259" key="6">
    <source>
        <dbReference type="Pfam" id="PF17189"/>
    </source>
</evidence>
<comment type="similarity">
    <text evidence="1 4">Belongs to the glycosyl hydrolase 30 family.</text>
</comment>
<dbReference type="Gene3D" id="3.20.20.80">
    <property type="entry name" value="Glycosidases"/>
    <property type="match status" value="1"/>
</dbReference>
<organism evidence="8 9">
    <name type="scientific">Roseburia inulinivorans</name>
    <dbReference type="NCBI Taxonomy" id="360807"/>
    <lineage>
        <taxon>Bacteria</taxon>
        <taxon>Bacillati</taxon>
        <taxon>Bacillota</taxon>
        <taxon>Clostridia</taxon>
        <taxon>Lachnospirales</taxon>
        <taxon>Lachnospiraceae</taxon>
        <taxon>Roseburia</taxon>
    </lineage>
</organism>
<dbReference type="EMBL" id="QSIQ01000009">
    <property type="protein sequence ID" value="RHD03853.1"/>
    <property type="molecule type" value="Genomic_DNA"/>
</dbReference>
<dbReference type="PRINTS" id="PR00843">
    <property type="entry name" value="GLHYDRLASE30"/>
</dbReference>
<accession>A0A396AFV1</accession>
<evidence type="ECO:0000313" key="7">
    <source>
        <dbReference type="EMBL" id="RGR68501.1"/>
    </source>
</evidence>
<protein>
    <submittedName>
        <fullName evidence="8">Glucosylceramidase</fullName>
    </submittedName>
</protein>
<dbReference type="EMBL" id="QRUN01000009">
    <property type="protein sequence ID" value="RGR68501.1"/>
    <property type="molecule type" value="Genomic_DNA"/>
</dbReference>
<keyword evidence="4" id="KW-0326">Glycosidase</keyword>
<dbReference type="InterPro" id="IPR013780">
    <property type="entry name" value="Glyco_hydro_b"/>
</dbReference>
<dbReference type="InterPro" id="IPR017853">
    <property type="entry name" value="GH"/>
</dbReference>
<dbReference type="GO" id="GO:0016020">
    <property type="term" value="C:membrane"/>
    <property type="evidence" value="ECO:0007669"/>
    <property type="project" value="GOC"/>
</dbReference>
<dbReference type="SUPFAM" id="SSF51445">
    <property type="entry name" value="(Trans)glycosidases"/>
    <property type="match status" value="1"/>
</dbReference>
<evidence type="ECO:0000256" key="4">
    <source>
        <dbReference type="RuleBase" id="RU361188"/>
    </source>
</evidence>
<proteinExistence type="inferred from homology"/>
<dbReference type="GO" id="GO:0006680">
    <property type="term" value="P:glucosylceramide catabolic process"/>
    <property type="evidence" value="ECO:0007669"/>
    <property type="project" value="TreeGrafter"/>
</dbReference>
<dbReference type="Pfam" id="PF17189">
    <property type="entry name" value="Glyco_hydro_30C"/>
    <property type="match status" value="1"/>
</dbReference>
<feature type="domain" description="Glycosyl hydrolase family 30 beta sandwich" evidence="6">
    <location>
        <begin position="382"/>
        <end position="442"/>
    </location>
</feature>
<dbReference type="Proteomes" id="UP000266391">
    <property type="component" value="Unassembled WGS sequence"/>
</dbReference>
<evidence type="ECO:0000256" key="2">
    <source>
        <dbReference type="ARBA" id="ARBA00022729"/>
    </source>
</evidence>
<dbReference type="InterPro" id="IPR033452">
    <property type="entry name" value="GH30_C"/>
</dbReference>
<evidence type="ECO:0000313" key="9">
    <source>
        <dbReference type="Proteomes" id="UP000266391"/>
    </source>
</evidence>
<dbReference type="InterPro" id="IPR001139">
    <property type="entry name" value="Glyco_hydro_30"/>
</dbReference>
<name>A0A396AFV1_9FIRM</name>